<evidence type="ECO:0000259" key="1">
    <source>
        <dbReference type="Pfam" id="PF19263"/>
    </source>
</evidence>
<dbReference type="InterPro" id="IPR045455">
    <property type="entry name" value="NrS-1_pol-like_helicase"/>
</dbReference>
<dbReference type="OrthoDB" id="8215052at2"/>
<name>A0A509ECF5_9HYPH</name>
<accession>A0A509ECF5</accession>
<dbReference type="Proteomes" id="UP000410984">
    <property type="component" value="Unassembled WGS sequence"/>
</dbReference>
<gene>
    <name evidence="2" type="ORF">MET9862_02428</name>
</gene>
<feature type="domain" description="NrS-1 polymerase-like helicase" evidence="1">
    <location>
        <begin position="185"/>
        <end position="293"/>
    </location>
</feature>
<evidence type="ECO:0000313" key="2">
    <source>
        <dbReference type="EMBL" id="VUD71840.1"/>
    </source>
</evidence>
<sequence>MTAVVDLHKARRKAKRTEVELDAGGYSHELMNGEFAFLLVGSKAVVIRENPEAPTEQRVRFLTLDAFRQWSLNRFTEMRDPDGEVKTVTWAKRWLGSLDRRQYDGVEFHPDSNPDPAEAGGTSGYFNLWRGWSCYPKRGGSYSVFRDHLLTNVCGGDEALFRWVFAFFAHMVQRPRERLGVALVFRGGQGSGKTKIGEVFGSLIPDHYFLVDSARYLTGTFNAHMASCLLLQADEAVWGGDKQAEGRLKGLITSAEQMIESKGIDPIRLRNYVRVIMTSNEDWVVPAGKDERRYCVLDVGQGVAQNTSYFAELDEQLDAGGREALLADLLAFDLSSVDLRHIPRTAALLEQKILSLDPVDAWWLDRLMAGAPTRKYAEWPEELWVDLIRDDYFDASERRGIKRKSAETVLGARLRKLVPRLLRVRRYWETPDGQKRVWCYALPPLKECRAAFEKAVGQPIAWDDEDDTPAEEDLSA</sequence>
<dbReference type="AlphaFoldDB" id="A0A509ECF5"/>
<dbReference type="InterPro" id="IPR027417">
    <property type="entry name" value="P-loop_NTPase"/>
</dbReference>
<dbReference type="RefSeq" id="WP_142583213.1">
    <property type="nucleotide sequence ID" value="NZ_CABFPH010000029.1"/>
</dbReference>
<dbReference type="EMBL" id="CABFPH010000029">
    <property type="protein sequence ID" value="VUD71840.1"/>
    <property type="molecule type" value="Genomic_DNA"/>
</dbReference>
<keyword evidence="3" id="KW-1185">Reference proteome</keyword>
<proteinExistence type="predicted"/>
<dbReference type="SUPFAM" id="SSF52540">
    <property type="entry name" value="P-loop containing nucleoside triphosphate hydrolases"/>
    <property type="match status" value="1"/>
</dbReference>
<evidence type="ECO:0000313" key="3">
    <source>
        <dbReference type="Proteomes" id="UP000410984"/>
    </source>
</evidence>
<organism evidence="2 3">
    <name type="scientific">Methylobacterium symbioticum</name>
    <dbReference type="NCBI Taxonomy" id="2584084"/>
    <lineage>
        <taxon>Bacteria</taxon>
        <taxon>Pseudomonadati</taxon>
        <taxon>Pseudomonadota</taxon>
        <taxon>Alphaproteobacteria</taxon>
        <taxon>Hyphomicrobiales</taxon>
        <taxon>Methylobacteriaceae</taxon>
        <taxon>Methylobacterium</taxon>
    </lineage>
</organism>
<dbReference type="Pfam" id="PF19263">
    <property type="entry name" value="DUF5906"/>
    <property type="match status" value="1"/>
</dbReference>
<reference evidence="2 3" key="1">
    <citation type="submission" date="2019-06" db="EMBL/GenBank/DDBJ databases">
        <authorList>
            <person name="Rodrigo-Torres L."/>
            <person name="Arahal R. D."/>
            <person name="Lucena T."/>
        </authorList>
    </citation>
    <scope>NUCLEOTIDE SEQUENCE [LARGE SCALE GENOMIC DNA]</scope>
    <source>
        <strain evidence="2 3">SB0023/3</strain>
    </source>
</reference>
<protein>
    <recommendedName>
        <fullName evidence="1">NrS-1 polymerase-like helicase domain-containing protein</fullName>
    </recommendedName>
</protein>